<comment type="caution">
    <text evidence="2">The sequence shown here is derived from an EMBL/GenBank/DDBJ whole genome shotgun (WGS) entry which is preliminary data.</text>
</comment>
<evidence type="ECO:0000313" key="2">
    <source>
        <dbReference type="EMBL" id="RBM07799.1"/>
    </source>
</evidence>
<evidence type="ECO:0000313" key="3">
    <source>
        <dbReference type="Proteomes" id="UP000252680"/>
    </source>
</evidence>
<reference evidence="2 3" key="1">
    <citation type="submission" date="2018-05" db="EMBL/GenBank/DDBJ databases">
        <title>Komagataeibacter cocois sp. nov., for a novel cellulose- producing strain isolated from coconut milk.</title>
        <authorList>
            <person name="Liu L."/>
            <person name="Wang Y."/>
            <person name="Liu S."/>
            <person name="Bi J."/>
            <person name="Chen H."/>
            <person name="Deng J."/>
            <person name="Zhang C."/>
            <person name="Hu Q."/>
            <person name="Li C."/>
        </authorList>
    </citation>
    <scope>NUCLEOTIDE SEQUENCE [LARGE SCALE GENOMIC DNA]</scope>
    <source>
        <strain evidence="2 3">WE7</strain>
    </source>
</reference>
<evidence type="ECO:0000256" key="1">
    <source>
        <dbReference type="SAM" id="MobiDB-lite"/>
    </source>
</evidence>
<organism evidence="2 3">
    <name type="scientific">Novacetimonas cocois</name>
    <dbReference type="NCBI Taxonomy" id="1747507"/>
    <lineage>
        <taxon>Bacteria</taxon>
        <taxon>Pseudomonadati</taxon>
        <taxon>Pseudomonadota</taxon>
        <taxon>Alphaproteobacteria</taxon>
        <taxon>Acetobacterales</taxon>
        <taxon>Acetobacteraceae</taxon>
        <taxon>Novacetimonas</taxon>
    </lineage>
</organism>
<dbReference type="AlphaFoldDB" id="A0A365YXU1"/>
<sequence>MHVGTQDAQDHVSDYSAVQAVARRMLAMMGADTPVRVVAVNGTGVSPVGFVDVQPLVHMQDSLGRTLPHGIIRNVPYARIQGGASAVICDPCVGDIGAVIVCGRDIGNVKANRADSAPGSFRIHDMADAVYVAPILNAAPTEYVWLTGEGVRVRTSGTLQIDAASVLINCDVTTTGTITAQGDVTGEGISLSGHAHPVTSAPGTTGRPQ</sequence>
<proteinExistence type="predicted"/>
<dbReference type="Gene3D" id="2.40.50.230">
    <property type="entry name" value="Gp5 N-terminal domain"/>
    <property type="match status" value="1"/>
</dbReference>
<gene>
    <name evidence="2" type="ORF">NJLHNGOC_06975</name>
</gene>
<feature type="region of interest" description="Disordered" evidence="1">
    <location>
        <begin position="189"/>
        <end position="209"/>
    </location>
</feature>
<dbReference type="Proteomes" id="UP000252680">
    <property type="component" value="Unassembled WGS sequence"/>
</dbReference>
<keyword evidence="3" id="KW-1185">Reference proteome</keyword>
<accession>A0A365YXU1</accession>
<protein>
    <submittedName>
        <fullName evidence="2">Baseplate assembly protein</fullName>
    </submittedName>
</protein>
<name>A0A365YXU1_9PROT</name>
<dbReference type="OrthoDB" id="1903830at2"/>
<dbReference type="InterPro" id="IPR037026">
    <property type="entry name" value="Vgr_OB-fold_dom_sf"/>
</dbReference>
<dbReference type="EMBL" id="QEXL01000007">
    <property type="protein sequence ID" value="RBM07799.1"/>
    <property type="molecule type" value="Genomic_DNA"/>
</dbReference>